<reference evidence="1 2" key="2">
    <citation type="submission" date="2019-05" db="EMBL/GenBank/DDBJ databases">
        <authorList>
            <person name="Lianzixin W."/>
        </authorList>
    </citation>
    <scope>NUCLEOTIDE SEQUENCE [LARGE SCALE GENOMIC DNA]</scope>
    <source>
        <strain evidence="1 2">EC11</strain>
    </source>
</reference>
<comment type="caution">
    <text evidence="1">The sequence shown here is derived from an EMBL/GenBank/DDBJ whole genome shotgun (WGS) entry which is preliminary data.</text>
</comment>
<dbReference type="Proteomes" id="UP000817854">
    <property type="component" value="Unassembled WGS sequence"/>
</dbReference>
<reference evidence="1 2" key="3">
    <citation type="submission" date="2020-02" db="EMBL/GenBank/DDBJ databases">
        <title>Flavobacterium profundi sp. nov., isolated from a deep-sea seamount.</title>
        <authorList>
            <person name="Zhang D.-C."/>
        </authorList>
    </citation>
    <scope>NUCLEOTIDE SEQUENCE [LARGE SCALE GENOMIC DNA]</scope>
    <source>
        <strain evidence="1 2">EC11</strain>
    </source>
</reference>
<reference evidence="2" key="1">
    <citation type="submission" date="2019-05" db="EMBL/GenBank/DDBJ databases">
        <title>Flavobacterium profundi sp. nov., isolated from a deep-sea seamount.</title>
        <authorList>
            <person name="Zhang D.-C."/>
        </authorList>
    </citation>
    <scope>NUCLEOTIDE SEQUENCE [LARGE SCALE GENOMIC DNA]</scope>
    <source>
        <strain evidence="2">EC11</strain>
    </source>
</reference>
<accession>A0ABX0IV65</accession>
<evidence type="ECO:0000313" key="1">
    <source>
        <dbReference type="EMBL" id="NHN27608.1"/>
    </source>
</evidence>
<organism evidence="1 2">
    <name type="scientific">Flavobacterium jejuense</name>
    <dbReference type="NCBI Taxonomy" id="1544455"/>
    <lineage>
        <taxon>Bacteria</taxon>
        <taxon>Pseudomonadati</taxon>
        <taxon>Bacteroidota</taxon>
        <taxon>Flavobacteriia</taxon>
        <taxon>Flavobacteriales</taxon>
        <taxon>Flavobacteriaceae</taxon>
        <taxon>Flavobacterium</taxon>
    </lineage>
</organism>
<name>A0ABX0IV65_9FLAO</name>
<keyword evidence="2" id="KW-1185">Reference proteome</keyword>
<protein>
    <submittedName>
        <fullName evidence="1">Uncharacterized protein</fullName>
    </submittedName>
</protein>
<sequence length="260" mass="31057">MVFEIIEETNILMNGFQKEIKTRFNIDFSLYNKTEDERIYIINKEKINSLPVQENAFLKVIEELETLNYPIKIKTDYKGHFIEIEDHESWLIEWNNKADKLLDKFDDFEEAKEIKDYYYNQIKDKTTFTANKFKEPYWNLFFFNPPLDNVNLPDIGTILNWNIKAIGLIPCVGRTTILNPGAKEIIISFDSYQRLSNNIIETLKSKIRKEVKWDEQTVKLHTESHFDNVEKKVKKKSAYFQFLIKEEIRYTENITITLKN</sequence>
<gene>
    <name evidence="1" type="ORF">FIA58_018155</name>
</gene>
<evidence type="ECO:0000313" key="2">
    <source>
        <dbReference type="Proteomes" id="UP000817854"/>
    </source>
</evidence>
<dbReference type="EMBL" id="VEVQ02000016">
    <property type="protein sequence ID" value="NHN27608.1"/>
    <property type="molecule type" value="Genomic_DNA"/>
</dbReference>
<dbReference type="RefSeq" id="WP_140964119.1">
    <property type="nucleotide sequence ID" value="NZ_VEVQ02000016.1"/>
</dbReference>
<proteinExistence type="predicted"/>